<sequence>MSPKLYGVAGSPPYGAVLMCAQTLGIKLETVYVNLLEGEHLNEDYIRKNPQHTVPLLEDDDFYLADSHAIMGYLVSKYDCGIIASRGLLISKPLVLNNIQPPQNNIDLLDEAFAILDKLLELKNTKYIAGDELSIADFSITTTVTSWGFFLHDYESKYAHIKSYIDRMKKEDFYSANVDGLKAFNNLMTAKLKS</sequence>
<evidence type="ECO:0000259" key="2">
    <source>
        <dbReference type="PROSITE" id="PS50404"/>
    </source>
</evidence>
<evidence type="ECO:0000256" key="1">
    <source>
        <dbReference type="ARBA" id="ARBA00011738"/>
    </source>
</evidence>
<evidence type="ECO:0000313" key="5">
    <source>
        <dbReference type="Proteomes" id="UP000625711"/>
    </source>
</evidence>
<dbReference type="InterPro" id="IPR010987">
    <property type="entry name" value="Glutathione-S-Trfase_C-like"/>
</dbReference>
<dbReference type="PROSITE" id="PS50404">
    <property type="entry name" value="GST_NTER"/>
    <property type="match status" value="1"/>
</dbReference>
<dbReference type="InterPro" id="IPR036249">
    <property type="entry name" value="Thioredoxin-like_sf"/>
</dbReference>
<dbReference type="CDD" id="cd03045">
    <property type="entry name" value="GST_N_Delta_Epsilon"/>
    <property type="match status" value="1"/>
</dbReference>
<dbReference type="InterPro" id="IPR004045">
    <property type="entry name" value="Glutathione_S-Trfase_N"/>
</dbReference>
<keyword evidence="5" id="KW-1185">Reference proteome</keyword>
<dbReference type="InterPro" id="IPR004046">
    <property type="entry name" value="GST_C"/>
</dbReference>
<dbReference type="Pfam" id="PF14497">
    <property type="entry name" value="GST_C_3"/>
    <property type="match status" value="1"/>
</dbReference>
<protein>
    <recommendedName>
        <fullName evidence="6">Glutathione S-transferase</fullName>
    </recommendedName>
</protein>
<dbReference type="PANTHER" id="PTHR43969:SF9">
    <property type="entry name" value="GLUTATHIONE S TRANSFERASE D10, ISOFORM A-RELATED"/>
    <property type="match status" value="1"/>
</dbReference>
<dbReference type="SUPFAM" id="SSF52833">
    <property type="entry name" value="Thioredoxin-like"/>
    <property type="match status" value="1"/>
</dbReference>
<name>A0A834I002_RHYFE</name>
<dbReference type="Gene3D" id="1.20.1050.10">
    <property type="match status" value="1"/>
</dbReference>
<organism evidence="4 5">
    <name type="scientific">Rhynchophorus ferrugineus</name>
    <name type="common">Red palm weevil</name>
    <name type="synonym">Curculio ferrugineus</name>
    <dbReference type="NCBI Taxonomy" id="354439"/>
    <lineage>
        <taxon>Eukaryota</taxon>
        <taxon>Metazoa</taxon>
        <taxon>Ecdysozoa</taxon>
        <taxon>Arthropoda</taxon>
        <taxon>Hexapoda</taxon>
        <taxon>Insecta</taxon>
        <taxon>Pterygota</taxon>
        <taxon>Neoptera</taxon>
        <taxon>Endopterygota</taxon>
        <taxon>Coleoptera</taxon>
        <taxon>Polyphaga</taxon>
        <taxon>Cucujiformia</taxon>
        <taxon>Curculionidae</taxon>
        <taxon>Dryophthorinae</taxon>
        <taxon>Rhynchophorus</taxon>
    </lineage>
</organism>
<feature type="domain" description="GST N-terminal" evidence="2">
    <location>
        <begin position="1"/>
        <end position="82"/>
    </location>
</feature>
<evidence type="ECO:0000313" key="4">
    <source>
        <dbReference type="EMBL" id="KAF7270123.1"/>
    </source>
</evidence>
<dbReference type="OrthoDB" id="2309723at2759"/>
<dbReference type="SUPFAM" id="SSF47616">
    <property type="entry name" value="GST C-terminal domain-like"/>
    <property type="match status" value="1"/>
</dbReference>
<dbReference type="GO" id="GO:0006749">
    <property type="term" value="P:glutathione metabolic process"/>
    <property type="evidence" value="ECO:0007669"/>
    <property type="project" value="TreeGrafter"/>
</dbReference>
<dbReference type="Pfam" id="PF13417">
    <property type="entry name" value="GST_N_3"/>
    <property type="match status" value="1"/>
</dbReference>
<dbReference type="FunFam" id="3.40.30.10:FF:000034">
    <property type="entry name" value="glutathione S-transferase 1"/>
    <property type="match status" value="1"/>
</dbReference>
<dbReference type="InterPro" id="IPR036282">
    <property type="entry name" value="Glutathione-S-Trfase_C_sf"/>
</dbReference>
<dbReference type="AlphaFoldDB" id="A0A834I002"/>
<feature type="domain" description="GST C-terminal" evidence="3">
    <location>
        <begin position="60"/>
        <end position="194"/>
    </location>
</feature>
<comment type="subunit">
    <text evidence="1">Homodimer.</text>
</comment>
<dbReference type="GO" id="GO:0004364">
    <property type="term" value="F:glutathione transferase activity"/>
    <property type="evidence" value="ECO:0007669"/>
    <property type="project" value="TreeGrafter"/>
</dbReference>
<evidence type="ECO:0008006" key="6">
    <source>
        <dbReference type="Google" id="ProtNLM"/>
    </source>
</evidence>
<dbReference type="PANTHER" id="PTHR43969">
    <property type="entry name" value="GLUTATHIONE S TRANSFERASE D10, ISOFORM A-RELATED"/>
    <property type="match status" value="1"/>
</dbReference>
<accession>A0A834I002</accession>
<reference evidence="4" key="1">
    <citation type="submission" date="2020-08" db="EMBL/GenBank/DDBJ databases">
        <title>Genome sequencing and assembly of the red palm weevil Rhynchophorus ferrugineus.</title>
        <authorList>
            <person name="Dias G.B."/>
            <person name="Bergman C.M."/>
            <person name="Manee M."/>
        </authorList>
    </citation>
    <scope>NUCLEOTIDE SEQUENCE</scope>
    <source>
        <strain evidence="4">AA-2017</strain>
        <tissue evidence="4">Whole larva</tissue>
    </source>
</reference>
<dbReference type="Proteomes" id="UP000625711">
    <property type="component" value="Unassembled WGS sequence"/>
</dbReference>
<dbReference type="EMBL" id="JAACXV010014131">
    <property type="protein sequence ID" value="KAF7270123.1"/>
    <property type="molecule type" value="Genomic_DNA"/>
</dbReference>
<dbReference type="Gene3D" id="3.40.30.10">
    <property type="entry name" value="Glutaredoxin"/>
    <property type="match status" value="1"/>
</dbReference>
<dbReference type="PROSITE" id="PS50405">
    <property type="entry name" value="GST_CTER"/>
    <property type="match status" value="1"/>
</dbReference>
<proteinExistence type="predicted"/>
<gene>
    <name evidence="4" type="ORF">GWI33_016886</name>
</gene>
<evidence type="ECO:0000259" key="3">
    <source>
        <dbReference type="PROSITE" id="PS50405"/>
    </source>
</evidence>
<comment type="caution">
    <text evidence="4">The sequence shown here is derived from an EMBL/GenBank/DDBJ whole genome shotgun (WGS) entry which is preliminary data.</text>
</comment>